<evidence type="ECO:0000313" key="3">
    <source>
        <dbReference type="EMBL" id="XAY08067.1"/>
    </source>
</evidence>
<evidence type="ECO:0000256" key="2">
    <source>
        <dbReference type="ARBA" id="ARBA00022679"/>
    </source>
</evidence>
<reference evidence="3" key="1">
    <citation type="submission" date="2022-12" db="EMBL/GenBank/DDBJ databases">
        <title>Paraconexibacter alkalitolerans sp. nov. and Baekduia alba sp. nov., isolated from soil and emended description of the genera Paraconexibacter (Chun et al., 2020) and Baekduia (An et al., 2020).</title>
        <authorList>
            <person name="Vieira S."/>
            <person name="Huber K.J."/>
            <person name="Geppert A."/>
            <person name="Wolf J."/>
            <person name="Neumann-Schaal M."/>
            <person name="Muesken M."/>
            <person name="Overmann J."/>
        </authorList>
    </citation>
    <scope>NUCLEOTIDE SEQUENCE</scope>
    <source>
        <strain evidence="3">AEG42_29</strain>
    </source>
</reference>
<keyword evidence="2 3" id="KW-0808">Transferase</keyword>
<protein>
    <submittedName>
        <fullName evidence="3">D-inositol-3-phosphate glycosyltransferase</fullName>
        <ecNumber evidence="3">2.4.1.250</ecNumber>
    </submittedName>
</protein>
<dbReference type="GO" id="GO:0102710">
    <property type="term" value="F:D-inositol-3-phosphate glycosyltransferase activity"/>
    <property type="evidence" value="ECO:0007669"/>
    <property type="project" value="UniProtKB-EC"/>
</dbReference>
<accession>A0AAU7B230</accession>
<dbReference type="SUPFAM" id="SSF53756">
    <property type="entry name" value="UDP-Glycosyltransferase/glycogen phosphorylase"/>
    <property type="match status" value="1"/>
</dbReference>
<dbReference type="EMBL" id="CP114014">
    <property type="protein sequence ID" value="XAY08067.1"/>
    <property type="molecule type" value="Genomic_DNA"/>
</dbReference>
<evidence type="ECO:0000256" key="1">
    <source>
        <dbReference type="ARBA" id="ARBA00022676"/>
    </source>
</evidence>
<dbReference type="Gene3D" id="3.40.50.2000">
    <property type="entry name" value="Glycogen Phosphorylase B"/>
    <property type="match status" value="2"/>
</dbReference>
<name>A0AAU7B230_9ACTN</name>
<proteinExistence type="predicted"/>
<organism evidence="3">
    <name type="scientific">Paraconexibacter sp. AEG42_29</name>
    <dbReference type="NCBI Taxonomy" id="2997339"/>
    <lineage>
        <taxon>Bacteria</taxon>
        <taxon>Bacillati</taxon>
        <taxon>Actinomycetota</taxon>
        <taxon>Thermoleophilia</taxon>
        <taxon>Solirubrobacterales</taxon>
        <taxon>Paraconexibacteraceae</taxon>
        <taxon>Paraconexibacter</taxon>
    </lineage>
</organism>
<dbReference type="RefSeq" id="WP_354699252.1">
    <property type="nucleotide sequence ID" value="NZ_CP114014.1"/>
</dbReference>
<gene>
    <name evidence="3" type="primary">mshA_7</name>
    <name evidence="3" type="ORF">DSM112329_04963</name>
</gene>
<dbReference type="AlphaFoldDB" id="A0AAU7B230"/>
<dbReference type="EC" id="2.4.1.250" evidence="3"/>
<dbReference type="CDD" id="cd03801">
    <property type="entry name" value="GT4_PimA-like"/>
    <property type="match status" value="1"/>
</dbReference>
<sequence>MSMQDPRPVLFVTNLVAPDRVGAFAALHARTRVELALFGGRSHHATGAVADPGVPHRHVTQTEVRALAASGDYRAVVCGTAGRTALPAAFSGARTAGIPFVLWSALWGQLQSPAHLAAWPLMRLVYRQAAHVVTYGEHVSAFARSQGARRTTVAPQAVDNAFWAADGPFPPPQPIVSAVERPFVAMFAGRPTREKGVQVLLDAWRASRLGSAPTALVLAGVTPDFISVDAGGAVHAVGHLDPESLRNFLHHSDVLVIPSVPTRSFREPWGLIANEAMNQRLPIIASDAVGAAAGGLVRDGRNGLVVPAGDVAALSGALTRLQQDPDLRTTLGAQAARDVAPFTHAAWADAFAAALDDAGSPTPMKEC</sequence>
<dbReference type="Pfam" id="PF13692">
    <property type="entry name" value="Glyco_trans_1_4"/>
    <property type="match status" value="1"/>
</dbReference>
<keyword evidence="1 3" id="KW-0328">Glycosyltransferase</keyword>
<dbReference type="PANTHER" id="PTHR12526:SF510">
    <property type="entry name" value="D-INOSITOL 3-PHOSPHATE GLYCOSYLTRANSFERASE"/>
    <property type="match status" value="1"/>
</dbReference>
<dbReference type="PANTHER" id="PTHR12526">
    <property type="entry name" value="GLYCOSYLTRANSFERASE"/>
    <property type="match status" value="1"/>
</dbReference>
<dbReference type="KEGG" id="parq:DSM112329_04963"/>